<proteinExistence type="predicted"/>
<dbReference type="KEGG" id="vai:BU251_02130"/>
<name>A0A410P3A0_VELA1</name>
<evidence type="ECO:0000313" key="1">
    <source>
        <dbReference type="EMBL" id="QAT16613.1"/>
    </source>
</evidence>
<protein>
    <recommendedName>
        <fullName evidence="3">YacP-like NYN domain protein</fullName>
    </recommendedName>
</protein>
<dbReference type="AlphaFoldDB" id="A0A410P3A0"/>
<dbReference type="InterPro" id="IPR010298">
    <property type="entry name" value="YacP-like"/>
</dbReference>
<reference evidence="1 2" key="1">
    <citation type="submission" date="2017-01" db="EMBL/GenBank/DDBJ databases">
        <title>First insights into the biology of 'candidatus Vampirococcus archaeovorus'.</title>
        <authorList>
            <person name="Kizina J."/>
            <person name="Jordan S."/>
            <person name="Stueber K."/>
            <person name="Reinhardt R."/>
            <person name="Harder J."/>
        </authorList>
    </citation>
    <scope>NUCLEOTIDE SEQUENCE [LARGE SCALE GENOMIC DNA]</scope>
    <source>
        <strain evidence="1 2">LiM</strain>
    </source>
</reference>
<organism evidence="1 2">
    <name type="scientific">Velamenicoccus archaeovorus</name>
    <dbReference type="NCBI Taxonomy" id="1930593"/>
    <lineage>
        <taxon>Bacteria</taxon>
        <taxon>Pseudomonadati</taxon>
        <taxon>Candidatus Omnitrophota</taxon>
        <taxon>Candidatus Velamenicoccus</taxon>
    </lineage>
</organism>
<gene>
    <name evidence="1" type="ORF">BU251_02130</name>
</gene>
<dbReference type="Proteomes" id="UP000287243">
    <property type="component" value="Chromosome"/>
</dbReference>
<dbReference type="Pfam" id="PF05991">
    <property type="entry name" value="NYN_YacP"/>
    <property type="match status" value="1"/>
</dbReference>
<sequence>MSLFYIVDGYNVIKRSGPFCDLPLRQARERFFMFLESSRPHGSVRNRLAVVFDGSAQVFGFKESRTFEIIFTTGESADEKIKEMVRADRDPRNIVVVTDDRELGYAVRCQGARVIVCADFLKSSGTAKRRGRSVAQEADLKNVLNIVQREKITQELKGLWLKEP</sequence>
<dbReference type="OrthoDB" id="9791091at2"/>
<evidence type="ECO:0000313" key="2">
    <source>
        <dbReference type="Proteomes" id="UP000287243"/>
    </source>
</evidence>
<dbReference type="RefSeq" id="WP_128699249.1">
    <property type="nucleotide sequence ID" value="NZ_CP019384.1"/>
</dbReference>
<evidence type="ECO:0008006" key="3">
    <source>
        <dbReference type="Google" id="ProtNLM"/>
    </source>
</evidence>
<keyword evidence="2" id="KW-1185">Reference proteome</keyword>
<accession>A0A410P3A0</accession>
<dbReference type="EMBL" id="CP019384">
    <property type="protein sequence ID" value="QAT16613.1"/>
    <property type="molecule type" value="Genomic_DNA"/>
</dbReference>